<dbReference type="RefSeq" id="XP_001225994.1">
    <property type="nucleotide sequence ID" value="XM_001225993.1"/>
</dbReference>
<sequence>MIGWERFPRVPPSGRAVKQHHERRARQWNEGIRRKETEYEARMRELGEQLLDLASRNPQKLPHILSNDQISAWFNEQDLCWNRWATTFGHQDGNRLGGSLHPLQLQELCGDVRGFVRMTDAGGLPAELIDGGKEAVHTLLNGMLAHFICAEIIASPMWVFVAASLGTLESPGIVPSKPVPGLPGFRMDMNSFGDVAPLRTEPFQTPRSPQFPPPLITSMMPSLGTSASFLGLPLKADMERLVHMLTDAQDDDARVTAHHWRAQMMRLFADGGFSIKDVAAAGRNESRRTFVESRLNYARKLKERFLGGSARFLLQDQDAGGIEKLEGMLTDIIDDALRFSSRLWTRMAPVRLHGWRDLGSKEVRATTPLVTLCHAQVEVESHNHRTEASKEKPAGSSQQDSQTDHPMVMAVQPAVITDSINLPVASGETKDDGMALVWLKARVMVAGPMSVEAQESSDAVRQTSTRLNKGRTDEPAITSPSLEKTVHTPRTPEAFEVLPAASFQASAEPKG</sequence>
<dbReference type="Proteomes" id="UP000001056">
    <property type="component" value="Unassembled WGS sequence"/>
</dbReference>
<feature type="compositionally biased region" description="Polar residues" evidence="1">
    <location>
        <begin position="453"/>
        <end position="467"/>
    </location>
</feature>
<protein>
    <submittedName>
        <fullName evidence="2">Uncharacterized protein</fullName>
    </submittedName>
</protein>
<dbReference type="EMBL" id="CH408029">
    <property type="protein sequence ID" value="EAQ91767.1"/>
    <property type="molecule type" value="Genomic_DNA"/>
</dbReference>
<feature type="region of interest" description="Disordered" evidence="1">
    <location>
        <begin position="378"/>
        <end position="405"/>
    </location>
</feature>
<dbReference type="AlphaFoldDB" id="Q2GMS7"/>
<evidence type="ECO:0000313" key="3">
    <source>
        <dbReference type="EMBL" id="EAQ91767.1"/>
    </source>
</evidence>
<evidence type="ECO:0000256" key="1">
    <source>
        <dbReference type="SAM" id="MobiDB-lite"/>
    </source>
</evidence>
<organism evidence="2 4">
    <name type="scientific">Chaetomium globosum (strain ATCC 6205 / CBS 148.51 / DSM 1962 / NBRC 6347 / NRRL 1970)</name>
    <name type="common">Soil fungus</name>
    <dbReference type="NCBI Taxonomy" id="306901"/>
    <lineage>
        <taxon>Eukaryota</taxon>
        <taxon>Fungi</taxon>
        <taxon>Dikarya</taxon>
        <taxon>Ascomycota</taxon>
        <taxon>Pezizomycotina</taxon>
        <taxon>Sordariomycetes</taxon>
        <taxon>Sordariomycetidae</taxon>
        <taxon>Sordariales</taxon>
        <taxon>Chaetomiaceae</taxon>
        <taxon>Chaetomium</taxon>
    </lineage>
</organism>
<dbReference type="eggNOG" id="ENOG502R6D6">
    <property type="taxonomic scope" value="Eukaryota"/>
</dbReference>
<dbReference type="RefSeq" id="XP_001219223.1">
    <property type="nucleotide sequence ID" value="XM_001219222.1"/>
</dbReference>
<dbReference type="VEuPathDB" id="FungiDB:CHGG_10727"/>
<dbReference type="EMBL" id="CH408036">
    <property type="protein sequence ID" value="EAQ82909.1"/>
    <property type="molecule type" value="Genomic_DNA"/>
</dbReference>
<dbReference type="InParanoid" id="Q2GMS7"/>
<evidence type="ECO:0000313" key="4">
    <source>
        <dbReference type="Proteomes" id="UP000001056"/>
    </source>
</evidence>
<name>Q2GMS7_CHAGB</name>
<dbReference type="VEuPathDB" id="FungiDB:CHGG_00002"/>
<reference evidence="2" key="1">
    <citation type="submission" date="2005-03" db="EMBL/GenBank/DDBJ databases">
        <authorList>
            <person name="Giovannoni S.J."/>
            <person name="Cho J.-C."/>
            <person name="Ferriera S."/>
            <person name="Johnson J."/>
            <person name="Kravitz S."/>
            <person name="Halpern A."/>
            <person name="Remington K."/>
            <person name="Beeson K."/>
            <person name="Tran B."/>
            <person name="Rogers Y.-H."/>
            <person name="Friedman R."/>
            <person name="Venter J.C."/>
        </authorList>
    </citation>
    <scope>NUCLEOTIDE SEQUENCE</scope>
    <source>
        <strain evidence="2">CBS 148.51</strain>
    </source>
</reference>
<accession>Q2GMS7</accession>
<feature type="compositionally biased region" description="Basic and acidic residues" evidence="1">
    <location>
        <begin position="378"/>
        <end position="393"/>
    </location>
</feature>
<evidence type="ECO:0000313" key="2">
    <source>
        <dbReference type="EMBL" id="EAQ82909.1"/>
    </source>
</evidence>
<dbReference type="GeneID" id="4386659"/>
<reference evidence="2" key="2">
    <citation type="submission" date="2006-02" db="EMBL/GenBank/DDBJ databases">
        <title>Annotation of the Chaetomium globosum CBS 148.51 Genome.</title>
        <authorList>
            <consortium name="The Broad Institute Genome Sequencing Platform"/>
            <person name="Birren B."/>
            <person name="Lander E."/>
            <person name="Galagan J."/>
            <person name="Devon K."/>
            <person name="Nusbaum C."/>
            <person name="Ma L.-J."/>
            <person name="Jaffe D."/>
            <person name="Butler J."/>
            <person name="Alvarez P."/>
            <person name="Gnerre S."/>
            <person name="Grabherr M."/>
            <person name="Kleber M."/>
            <person name="Mauceli E."/>
            <person name="Brockman W."/>
            <person name="Rounsley S."/>
            <person name="Young S."/>
            <person name="LaButti K."/>
            <person name="Pushparaj V."/>
            <person name="DeCaprio D."/>
            <person name="Crawford M."/>
            <person name="Koehrsen M."/>
            <person name="Engels R."/>
            <person name="Montgomery P."/>
            <person name="Pearson M."/>
            <person name="Howarth C."/>
            <person name="Kodira C."/>
            <person name="Yandava C."/>
            <person name="Zeng Q."/>
            <person name="Alvarado L."/>
            <person name="Oleary S."/>
            <person name="Untereiner W."/>
        </authorList>
    </citation>
    <scope>NUCLEOTIDE SEQUENCE</scope>
    <source>
        <strain evidence="2">CBS 148.51</strain>
    </source>
</reference>
<gene>
    <name evidence="3" type="ORF">CHGG_00002</name>
    <name evidence="2" type="ORF">CHGG_10727</name>
</gene>
<keyword evidence="4" id="KW-1185">Reference proteome</keyword>
<reference evidence="4" key="3">
    <citation type="journal article" date="2015" name="Genome Announc.">
        <title>Draft genome sequence of the cellulolytic fungus Chaetomium globosum.</title>
        <authorList>
            <person name="Cuomo C.A."/>
            <person name="Untereiner W.A."/>
            <person name="Ma L.-J."/>
            <person name="Grabherr M."/>
            <person name="Birren B.W."/>
        </authorList>
    </citation>
    <scope>NUCLEOTIDE SEQUENCE [LARGE SCALE GENOMIC DNA]</scope>
    <source>
        <strain evidence="4">ATCC 6205 / CBS 148.51 / DSM 1962 / NBRC 6347 / NRRL 1970</strain>
    </source>
</reference>
<feature type="region of interest" description="Disordered" evidence="1">
    <location>
        <begin position="451"/>
        <end position="490"/>
    </location>
</feature>
<proteinExistence type="predicted"/>
<dbReference type="GeneID" id="4397326"/>
<dbReference type="HOGENOM" id="CLU_040938_0_0_1"/>
<dbReference type="OrthoDB" id="4576515at2759"/>